<keyword evidence="3" id="KW-1185">Reference proteome</keyword>
<dbReference type="Proteomes" id="UP000327294">
    <property type="component" value="Plasmid unnamed1"/>
</dbReference>
<reference evidence="2 3" key="1">
    <citation type="submission" date="2019-10" db="EMBL/GenBank/DDBJ databases">
        <title>Streptomyces sp. strain GY16 isolated from leaves of Broussonetia papyrifera.</title>
        <authorList>
            <person name="Mo P."/>
        </authorList>
    </citation>
    <scope>NUCLEOTIDE SEQUENCE [LARGE SCALE GENOMIC DNA]</scope>
    <source>
        <strain evidence="2 3">GY16</strain>
        <plasmid evidence="2 3">unnamed1</plasmid>
    </source>
</reference>
<keyword evidence="2" id="KW-0614">Plasmid</keyword>
<proteinExistence type="predicted"/>
<name>A0A5P8JV39_9ACTN</name>
<dbReference type="AlphaFoldDB" id="A0A5P8JV39"/>
<protein>
    <submittedName>
        <fullName evidence="2">Uncharacterized protein</fullName>
    </submittedName>
</protein>
<dbReference type="KEGG" id="sphv:F9278_00180"/>
<feature type="region of interest" description="Disordered" evidence="1">
    <location>
        <begin position="44"/>
        <end position="100"/>
    </location>
</feature>
<evidence type="ECO:0000313" key="2">
    <source>
        <dbReference type="EMBL" id="QFQ94873.1"/>
    </source>
</evidence>
<dbReference type="RefSeq" id="WP_152166407.1">
    <property type="nucleotide sequence ID" value="NZ_CP045095.1"/>
</dbReference>
<geneLocation type="plasmid" evidence="2 3">
    <name>unnamed1</name>
</geneLocation>
<evidence type="ECO:0000256" key="1">
    <source>
        <dbReference type="SAM" id="MobiDB-lite"/>
    </source>
</evidence>
<accession>A0A5P8JV39</accession>
<dbReference type="EMBL" id="CP045095">
    <property type="protein sequence ID" value="QFQ94873.1"/>
    <property type="molecule type" value="Genomic_DNA"/>
</dbReference>
<sequence length="100" mass="10678">MVAVREYERADGTKVRSHTRWHPGARNEMFKAAVFVVAVIAIGGGTGGNGETGTASTDGSGKSPKPVSTAVYPVHFPGWDKPAPRPSPTVSYPIRWDRGE</sequence>
<gene>
    <name evidence="2" type="ORF">F9278_00180</name>
</gene>
<evidence type="ECO:0000313" key="3">
    <source>
        <dbReference type="Proteomes" id="UP000327294"/>
    </source>
</evidence>
<organism evidence="2 3">
    <name type="scientific">Streptomyces phaeolivaceus</name>
    <dbReference type="NCBI Taxonomy" id="2653200"/>
    <lineage>
        <taxon>Bacteria</taxon>
        <taxon>Bacillati</taxon>
        <taxon>Actinomycetota</taxon>
        <taxon>Actinomycetes</taxon>
        <taxon>Kitasatosporales</taxon>
        <taxon>Streptomycetaceae</taxon>
        <taxon>Streptomyces</taxon>
    </lineage>
</organism>